<protein>
    <submittedName>
        <fullName evidence="2">Uncharacterized protein</fullName>
    </submittedName>
</protein>
<feature type="compositionally biased region" description="Polar residues" evidence="1">
    <location>
        <begin position="46"/>
        <end position="56"/>
    </location>
</feature>
<evidence type="ECO:0000313" key="2">
    <source>
        <dbReference type="EMBL" id="VEB92818.1"/>
    </source>
</evidence>
<sequence>MLRLSGFNAGRRFQVRYFCTLSGQKAQSGILNSIISDALASVANKSGTVSGTASPSESDKVITTGEEGEEESRTNNIPNLIDDDMHQTSSHKNITPVPEPINNASIGYDTNQTGDMLPRMLPVRLRCFRHLIIMIRSHPMNEQVMTLSRMSRYQPQNFLAWLDQMSALVHLLLKRRLKLLLLKSFR</sequence>
<dbReference type="EMBL" id="LR134204">
    <property type="protein sequence ID" value="VEB92818.1"/>
    <property type="molecule type" value="Genomic_DNA"/>
</dbReference>
<proteinExistence type="predicted"/>
<evidence type="ECO:0000256" key="1">
    <source>
        <dbReference type="SAM" id="MobiDB-lite"/>
    </source>
</evidence>
<gene>
    <name evidence="2" type="ORF">NCTC11075_03682</name>
</gene>
<dbReference type="AlphaFoldDB" id="A0A3S4IG30"/>
<dbReference type="Proteomes" id="UP000270272">
    <property type="component" value="Chromosome"/>
</dbReference>
<organism evidence="2 3">
    <name type="scientific">Citrobacter koseri</name>
    <name type="common">Citrobacter diversus</name>
    <dbReference type="NCBI Taxonomy" id="545"/>
    <lineage>
        <taxon>Bacteria</taxon>
        <taxon>Pseudomonadati</taxon>
        <taxon>Pseudomonadota</taxon>
        <taxon>Gammaproteobacteria</taxon>
        <taxon>Enterobacterales</taxon>
        <taxon>Enterobacteriaceae</taxon>
        <taxon>Citrobacter</taxon>
    </lineage>
</organism>
<reference evidence="2 3" key="1">
    <citation type="submission" date="2018-12" db="EMBL/GenBank/DDBJ databases">
        <authorList>
            <consortium name="Pathogen Informatics"/>
        </authorList>
    </citation>
    <scope>NUCLEOTIDE SEQUENCE [LARGE SCALE GENOMIC DNA]</scope>
    <source>
        <strain evidence="2 3">NCTC11075</strain>
    </source>
</reference>
<evidence type="ECO:0000313" key="3">
    <source>
        <dbReference type="Proteomes" id="UP000270272"/>
    </source>
</evidence>
<name>A0A3S4IG30_CITKO</name>
<feature type="region of interest" description="Disordered" evidence="1">
    <location>
        <begin position="46"/>
        <end position="82"/>
    </location>
</feature>
<accession>A0A3S4IG30</accession>